<organism evidence="1 2">
    <name type="scientific">Colletotrichum gloeosporioides (strain Cg-14)</name>
    <name type="common">Anthracnose fungus</name>
    <name type="synonym">Glomerella cingulata</name>
    <dbReference type="NCBI Taxonomy" id="1237896"/>
    <lineage>
        <taxon>Eukaryota</taxon>
        <taxon>Fungi</taxon>
        <taxon>Dikarya</taxon>
        <taxon>Ascomycota</taxon>
        <taxon>Pezizomycotina</taxon>
        <taxon>Sordariomycetes</taxon>
        <taxon>Hypocreomycetidae</taxon>
        <taxon>Glomerellales</taxon>
        <taxon>Glomerellaceae</taxon>
        <taxon>Colletotrichum</taxon>
        <taxon>Colletotrichum gloeosporioides species complex</taxon>
    </lineage>
</organism>
<protein>
    <submittedName>
        <fullName evidence="1">Uncharacterized protein</fullName>
    </submittedName>
</protein>
<sequence length="23" mass="2636">MEGAAAVIAASKTRFHRCRHEFF</sequence>
<dbReference type="HOGENOM" id="CLU_3423286_0_0_1"/>
<name>T0JLK9_COLGC</name>
<evidence type="ECO:0000313" key="1">
    <source>
        <dbReference type="EMBL" id="EQB44077.1"/>
    </source>
</evidence>
<evidence type="ECO:0000313" key="2">
    <source>
        <dbReference type="Proteomes" id="UP000015530"/>
    </source>
</evidence>
<dbReference type="Proteomes" id="UP000015530">
    <property type="component" value="Unassembled WGS sequence"/>
</dbReference>
<dbReference type="AlphaFoldDB" id="T0JLK9"/>
<dbReference type="EMBL" id="AMYD01004103">
    <property type="protein sequence ID" value="EQB44077.1"/>
    <property type="molecule type" value="Genomic_DNA"/>
</dbReference>
<accession>T0JLK9</accession>
<comment type="caution">
    <text evidence="1">The sequence shown here is derived from an EMBL/GenBank/DDBJ whole genome shotgun (WGS) entry which is preliminary data.</text>
</comment>
<proteinExistence type="predicted"/>
<gene>
    <name evidence="1" type="ORF">CGLO_17209</name>
</gene>
<reference evidence="2" key="1">
    <citation type="journal article" date="2013" name="Mol. Plant Microbe Interact.">
        <title>Global aspects of pacC regulation of pathogenicity genes in Colletotrichum gloeosporioides as revealed by transcriptome analysis.</title>
        <authorList>
            <person name="Alkan N."/>
            <person name="Meng X."/>
            <person name="Friedlander G."/>
            <person name="Reuveni E."/>
            <person name="Sukno S."/>
            <person name="Sherman A."/>
            <person name="Thon M."/>
            <person name="Fluhr R."/>
            <person name="Prusky D."/>
        </authorList>
    </citation>
    <scope>NUCLEOTIDE SEQUENCE [LARGE SCALE GENOMIC DNA]</scope>
    <source>
        <strain evidence="2">Cg-14</strain>
    </source>
</reference>